<dbReference type="InterPro" id="IPR032875">
    <property type="entry name" value="Succ_CoA_lig_flav_dom"/>
</dbReference>
<dbReference type="GO" id="GO:0016874">
    <property type="term" value="F:ligase activity"/>
    <property type="evidence" value="ECO:0007669"/>
    <property type="project" value="UniProtKB-KW"/>
</dbReference>
<organism evidence="5">
    <name type="scientific">marine sediment metagenome</name>
    <dbReference type="NCBI Taxonomy" id="412755"/>
    <lineage>
        <taxon>unclassified sequences</taxon>
        <taxon>metagenomes</taxon>
        <taxon>ecological metagenomes</taxon>
    </lineage>
</organism>
<name>X1NSX9_9ZZZZ</name>
<keyword evidence="3" id="KW-0067">ATP-binding</keyword>
<dbReference type="PANTHER" id="PTHR43334">
    <property type="entry name" value="ACETATE--COA LIGASE [ADP-FORMING]"/>
    <property type="match status" value="1"/>
</dbReference>
<evidence type="ECO:0000256" key="1">
    <source>
        <dbReference type="ARBA" id="ARBA00022598"/>
    </source>
</evidence>
<keyword evidence="1" id="KW-0436">Ligase</keyword>
<dbReference type="SUPFAM" id="SSF52210">
    <property type="entry name" value="Succinyl-CoA synthetase domains"/>
    <property type="match status" value="2"/>
</dbReference>
<dbReference type="PANTHER" id="PTHR43334:SF1">
    <property type="entry name" value="3-HYDROXYPROPIONATE--COA LIGASE [ADP-FORMING]"/>
    <property type="match status" value="1"/>
</dbReference>
<comment type="caution">
    <text evidence="5">The sequence shown here is derived from an EMBL/GenBank/DDBJ whole genome shotgun (WGS) entry which is preliminary data.</text>
</comment>
<dbReference type="Gene3D" id="3.40.50.261">
    <property type="entry name" value="Succinyl-CoA synthetase domains"/>
    <property type="match status" value="2"/>
</dbReference>
<accession>X1NSX9</accession>
<evidence type="ECO:0000313" key="5">
    <source>
        <dbReference type="EMBL" id="GAI29895.1"/>
    </source>
</evidence>
<feature type="non-terminal residue" evidence="5">
    <location>
        <position position="1"/>
    </location>
</feature>
<evidence type="ECO:0000259" key="4">
    <source>
        <dbReference type="Pfam" id="PF13607"/>
    </source>
</evidence>
<dbReference type="EMBL" id="BARV01021987">
    <property type="protein sequence ID" value="GAI29895.1"/>
    <property type="molecule type" value="Genomic_DNA"/>
</dbReference>
<sequence>ILQCGAEMGAGFSKFVGTGNEADLHFEDFVEYLGQDDETKVITGYIEGLREGKRFFRLAKSITKGKPIVVVKVGKTEAGAKAAKSHTSAIAGSNTIYDVMFKQAGVIRVGDVGELFDVASALLRLPLPKGNRVGVLTSGGGFACVVSDACESLGLEMASLSPHTVERLNAVLPPRWPHANPIDTVAAGFVTYPCLWPLMEDDNIDALLVVDAIGYSVMMHQWASYAPLPLREKADEIFGREEEEELKGLDKLFEYMDKYQKPVIISGNLTG</sequence>
<dbReference type="GO" id="GO:0005524">
    <property type="term" value="F:ATP binding"/>
    <property type="evidence" value="ECO:0007669"/>
    <property type="project" value="UniProtKB-KW"/>
</dbReference>
<gene>
    <name evidence="5" type="ORF">S06H3_36318</name>
</gene>
<proteinExistence type="predicted"/>
<feature type="non-terminal residue" evidence="5">
    <location>
        <position position="271"/>
    </location>
</feature>
<dbReference type="InterPro" id="IPR016102">
    <property type="entry name" value="Succinyl-CoA_synth-like"/>
</dbReference>
<feature type="domain" description="Succinyl-CoA synthetase-like flavodoxin" evidence="4">
    <location>
        <begin position="5"/>
        <end position="122"/>
    </location>
</feature>
<evidence type="ECO:0000256" key="3">
    <source>
        <dbReference type="ARBA" id="ARBA00022840"/>
    </source>
</evidence>
<protein>
    <recommendedName>
        <fullName evidence="4">Succinyl-CoA synthetase-like flavodoxin domain-containing protein</fullName>
    </recommendedName>
</protein>
<dbReference type="InterPro" id="IPR051538">
    <property type="entry name" value="Acyl-CoA_Synth/Transferase"/>
</dbReference>
<keyword evidence="2" id="KW-0547">Nucleotide-binding</keyword>
<evidence type="ECO:0000256" key="2">
    <source>
        <dbReference type="ARBA" id="ARBA00022741"/>
    </source>
</evidence>
<dbReference type="Pfam" id="PF13607">
    <property type="entry name" value="Succ_CoA_lig"/>
    <property type="match status" value="1"/>
</dbReference>
<reference evidence="5" key="1">
    <citation type="journal article" date="2014" name="Front. Microbiol.">
        <title>High frequency of phylogenetically diverse reductive dehalogenase-homologous genes in deep subseafloor sedimentary metagenomes.</title>
        <authorList>
            <person name="Kawai M."/>
            <person name="Futagami T."/>
            <person name="Toyoda A."/>
            <person name="Takaki Y."/>
            <person name="Nishi S."/>
            <person name="Hori S."/>
            <person name="Arai W."/>
            <person name="Tsubouchi T."/>
            <person name="Morono Y."/>
            <person name="Uchiyama I."/>
            <person name="Ito T."/>
            <person name="Fujiyama A."/>
            <person name="Inagaki F."/>
            <person name="Takami H."/>
        </authorList>
    </citation>
    <scope>NUCLEOTIDE SEQUENCE</scope>
    <source>
        <strain evidence="5">Expedition CK06-06</strain>
    </source>
</reference>
<dbReference type="AlphaFoldDB" id="X1NSX9"/>